<dbReference type="Proteomes" id="UP000192678">
    <property type="component" value="Unassembled WGS sequence"/>
</dbReference>
<dbReference type="OrthoDB" id="9770043at2"/>
<sequence length="469" mass="52603">MLRDISAFVLPGIMIAIGFSFSNVEQERKKIDPETNYRNYCAGCHGEKMDMFVDRNWKFGNKKEDLFKSVKYGRENEGMPAFGESLTDKEINALADYILDGIKNVDKYTSNNKPVSDVFKTEEIDIKLELVAEGMDIPWGMAFLPRNEMLVTDRNGKFYKVKSDKSLQPITGVPEVLSKGQGGLMDVVLDPDFAKNKLIYLSYSKFKNEGGSILATTAIMRAKLDGDKLNDQKDIFVAAPYSRTQHHYGSRMQFGKDGYLYFSVGERGNEKVNPQEIKGNDLGKVHRIKSDGSIPADNPFVKTTGAEASIYAYGHRNPQGMTIHPETGKIWTNEHGPRGGDEINIEEAGKNYGWPVITYGINYNGKPISNLTSKTGMVQPIHYWIPSIGPSGLAFVKGNKYKNWEGNLLSGSLRFKFLQRSILKGTKVVKEEILFKNIGRVRDVKMAPDGFIYIAVESPGRIYKLVPLN</sequence>
<dbReference type="RefSeq" id="WP_084287829.1">
    <property type="nucleotide sequence ID" value="NZ_FWYB01000002.1"/>
</dbReference>
<gene>
    <name evidence="6" type="ORF">SAMN04488101_102211</name>
</gene>
<accession>A0A1W2BAW1</accession>
<name>A0A1W2BAW1_9SPHI</name>
<dbReference type="Gene3D" id="2.120.10.30">
    <property type="entry name" value="TolB, C-terminal domain"/>
    <property type="match status" value="1"/>
</dbReference>
<reference evidence="6 7" key="1">
    <citation type="submission" date="2017-04" db="EMBL/GenBank/DDBJ databases">
        <authorList>
            <person name="Afonso C.L."/>
            <person name="Miller P.J."/>
            <person name="Scott M.A."/>
            <person name="Spackman E."/>
            <person name="Goraichik I."/>
            <person name="Dimitrov K.M."/>
            <person name="Suarez D.L."/>
            <person name="Swayne D.E."/>
        </authorList>
    </citation>
    <scope>NUCLEOTIDE SEQUENCE [LARGE SCALE GENOMIC DNA]</scope>
    <source>
        <strain evidence="6 7">DSM 19625</strain>
    </source>
</reference>
<keyword evidence="3" id="KW-0408">Iron</keyword>
<dbReference type="PANTHER" id="PTHR19328">
    <property type="entry name" value="HEDGEHOG-INTERACTING PROTEIN"/>
    <property type="match status" value="1"/>
</dbReference>
<dbReference type="Pfam" id="PF13442">
    <property type="entry name" value="Cytochrome_CBB3"/>
    <property type="match status" value="1"/>
</dbReference>
<dbReference type="Pfam" id="PF07995">
    <property type="entry name" value="GSDH"/>
    <property type="match status" value="1"/>
</dbReference>
<dbReference type="GO" id="GO:0020037">
    <property type="term" value="F:heme binding"/>
    <property type="evidence" value="ECO:0007669"/>
    <property type="project" value="InterPro"/>
</dbReference>
<dbReference type="EMBL" id="FWYB01000002">
    <property type="protein sequence ID" value="SMC69508.1"/>
    <property type="molecule type" value="Genomic_DNA"/>
</dbReference>
<feature type="domain" description="Cytochrome c" evidence="5">
    <location>
        <begin position="33"/>
        <end position="98"/>
    </location>
</feature>
<dbReference type="InterPro" id="IPR011041">
    <property type="entry name" value="Quinoprot_gluc/sorb_DH_b-prop"/>
</dbReference>
<dbReference type="AlphaFoldDB" id="A0A1W2BAW1"/>
<feature type="domain" description="Glucose/Sorbosone dehydrogenase" evidence="4">
    <location>
        <begin position="136"/>
        <end position="463"/>
    </location>
</feature>
<keyword evidence="1" id="KW-0349">Heme</keyword>
<protein>
    <submittedName>
        <fullName evidence="6">Glucose/arabinose dehydrogenase, beta-propeller fold</fullName>
    </submittedName>
</protein>
<dbReference type="InterPro" id="IPR036909">
    <property type="entry name" value="Cyt_c-like_dom_sf"/>
</dbReference>
<organism evidence="6 7">
    <name type="scientific">Pedobacter nyackensis</name>
    <dbReference type="NCBI Taxonomy" id="475255"/>
    <lineage>
        <taxon>Bacteria</taxon>
        <taxon>Pseudomonadati</taxon>
        <taxon>Bacteroidota</taxon>
        <taxon>Sphingobacteriia</taxon>
        <taxon>Sphingobacteriales</taxon>
        <taxon>Sphingobacteriaceae</taxon>
        <taxon>Pedobacter</taxon>
    </lineage>
</organism>
<dbReference type="SUPFAM" id="SSF50952">
    <property type="entry name" value="Soluble quinoprotein glucose dehydrogenase"/>
    <property type="match status" value="1"/>
</dbReference>
<dbReference type="SUPFAM" id="SSF46626">
    <property type="entry name" value="Cytochrome c"/>
    <property type="match status" value="1"/>
</dbReference>
<dbReference type="InterPro" id="IPR011042">
    <property type="entry name" value="6-blade_b-propeller_TolB-like"/>
</dbReference>
<dbReference type="Gene3D" id="1.10.760.10">
    <property type="entry name" value="Cytochrome c-like domain"/>
    <property type="match status" value="1"/>
</dbReference>
<dbReference type="InterPro" id="IPR012938">
    <property type="entry name" value="Glc/Sorbosone_DH"/>
</dbReference>
<evidence type="ECO:0000259" key="4">
    <source>
        <dbReference type="Pfam" id="PF07995"/>
    </source>
</evidence>
<dbReference type="GO" id="GO:0009055">
    <property type="term" value="F:electron transfer activity"/>
    <property type="evidence" value="ECO:0007669"/>
    <property type="project" value="InterPro"/>
</dbReference>
<keyword evidence="7" id="KW-1185">Reference proteome</keyword>
<evidence type="ECO:0000313" key="6">
    <source>
        <dbReference type="EMBL" id="SMC69508.1"/>
    </source>
</evidence>
<evidence type="ECO:0000256" key="1">
    <source>
        <dbReference type="ARBA" id="ARBA00022617"/>
    </source>
</evidence>
<evidence type="ECO:0000256" key="2">
    <source>
        <dbReference type="ARBA" id="ARBA00022723"/>
    </source>
</evidence>
<proteinExistence type="predicted"/>
<evidence type="ECO:0000313" key="7">
    <source>
        <dbReference type="Proteomes" id="UP000192678"/>
    </source>
</evidence>
<evidence type="ECO:0000259" key="5">
    <source>
        <dbReference type="Pfam" id="PF13442"/>
    </source>
</evidence>
<dbReference type="InterPro" id="IPR009056">
    <property type="entry name" value="Cyt_c-like_dom"/>
</dbReference>
<evidence type="ECO:0000256" key="3">
    <source>
        <dbReference type="ARBA" id="ARBA00023004"/>
    </source>
</evidence>
<dbReference type="GO" id="GO:0046872">
    <property type="term" value="F:metal ion binding"/>
    <property type="evidence" value="ECO:0007669"/>
    <property type="project" value="UniProtKB-KW"/>
</dbReference>
<keyword evidence="2" id="KW-0479">Metal-binding</keyword>
<dbReference type="PANTHER" id="PTHR19328:SF75">
    <property type="entry name" value="ALDOSE SUGAR DEHYDROGENASE YLII"/>
    <property type="match status" value="1"/>
</dbReference>
<dbReference type="STRING" id="475255.SAMN04488101_102211"/>